<keyword evidence="3" id="KW-0813">Transport</keyword>
<dbReference type="STRING" id="1569628.A0A316V0T5"/>
<feature type="transmembrane region" description="Helical" evidence="10">
    <location>
        <begin position="355"/>
        <end position="376"/>
    </location>
</feature>
<feature type="transmembrane region" description="Helical" evidence="10">
    <location>
        <begin position="142"/>
        <end position="163"/>
    </location>
</feature>
<dbReference type="Pfam" id="PF07690">
    <property type="entry name" value="MFS_1"/>
    <property type="match status" value="1"/>
</dbReference>
<evidence type="ECO:0000313" key="11">
    <source>
        <dbReference type="EMBL" id="PWN31156.1"/>
    </source>
</evidence>
<evidence type="ECO:0000313" key="12">
    <source>
        <dbReference type="Proteomes" id="UP000245884"/>
    </source>
</evidence>
<protein>
    <submittedName>
        <fullName evidence="11">Siderophore iron transporter</fullName>
    </submittedName>
</protein>
<feature type="region of interest" description="Disordered" evidence="9">
    <location>
        <begin position="1"/>
        <end position="54"/>
    </location>
</feature>
<dbReference type="InterPro" id="IPR011701">
    <property type="entry name" value="MFS"/>
</dbReference>
<evidence type="ECO:0000256" key="10">
    <source>
        <dbReference type="SAM" id="Phobius"/>
    </source>
</evidence>
<evidence type="ECO:0000256" key="7">
    <source>
        <dbReference type="ARBA" id="ARBA00023004"/>
    </source>
</evidence>
<accession>A0A316V0T5</accession>
<feature type="transmembrane region" description="Helical" evidence="10">
    <location>
        <begin position="421"/>
        <end position="440"/>
    </location>
</feature>
<dbReference type="FunFam" id="1.20.1250.20:FF:000302">
    <property type="entry name" value="MFS siderochrome iron transporter MirB"/>
    <property type="match status" value="1"/>
</dbReference>
<feature type="compositionally biased region" description="Basic and acidic residues" evidence="9">
    <location>
        <begin position="16"/>
        <end position="37"/>
    </location>
</feature>
<reference evidence="11 12" key="1">
    <citation type="journal article" date="2018" name="Mol. Biol. Evol.">
        <title>Broad Genomic Sampling Reveals a Smut Pathogenic Ancestry of the Fungal Clade Ustilaginomycotina.</title>
        <authorList>
            <person name="Kijpornyongpan T."/>
            <person name="Mondo S.J."/>
            <person name="Barry K."/>
            <person name="Sandor L."/>
            <person name="Lee J."/>
            <person name="Lipzen A."/>
            <person name="Pangilinan J."/>
            <person name="LaButti K."/>
            <person name="Hainaut M."/>
            <person name="Henrissat B."/>
            <person name="Grigoriev I.V."/>
            <person name="Spatafora J.W."/>
            <person name="Aime M.C."/>
        </authorList>
    </citation>
    <scope>NUCLEOTIDE SEQUENCE [LARGE SCALE GENOMIC DNA]</scope>
    <source>
        <strain evidence="11 12">MCA 5214</strain>
    </source>
</reference>
<keyword evidence="12" id="KW-1185">Reference proteome</keyword>
<comment type="subcellular location">
    <subcellularLocation>
        <location evidence="1">Membrane</location>
        <topology evidence="1">Multi-pass membrane protein</topology>
    </subcellularLocation>
</comment>
<dbReference type="SUPFAM" id="SSF103473">
    <property type="entry name" value="MFS general substrate transporter"/>
    <property type="match status" value="2"/>
</dbReference>
<keyword evidence="6 10" id="KW-1133">Transmembrane helix</keyword>
<dbReference type="GeneID" id="37031352"/>
<feature type="transmembrane region" description="Helical" evidence="10">
    <location>
        <begin position="317"/>
        <end position="335"/>
    </location>
</feature>
<keyword evidence="4" id="KW-0406">Ion transport</keyword>
<evidence type="ECO:0000256" key="8">
    <source>
        <dbReference type="ARBA" id="ARBA00023136"/>
    </source>
</evidence>
<dbReference type="InterPro" id="IPR036259">
    <property type="entry name" value="MFS_trans_sf"/>
</dbReference>
<evidence type="ECO:0000256" key="3">
    <source>
        <dbReference type="ARBA" id="ARBA00022448"/>
    </source>
</evidence>
<feature type="transmembrane region" description="Helical" evidence="10">
    <location>
        <begin position="109"/>
        <end position="130"/>
    </location>
</feature>
<name>A0A316V0T5_9BASI</name>
<dbReference type="GO" id="GO:0006826">
    <property type="term" value="P:iron ion transport"/>
    <property type="evidence" value="ECO:0007669"/>
    <property type="project" value="UniProtKB-KW"/>
</dbReference>
<sequence length="595" mass="64766">MDPIHPHPHLPTVPIARDDADNKSFSDDKKSHADSESAQHAVAPSSSQVPDEDAQAGVTTAEAVTLTWNRKWLWVAYASMWCLYLVRAFESNLTANLGAYIVSGFEEHSLIPVIGIVSGIMGAATAMPVAKMLNVWDRGYGFLVMILLSLIGLILSAATTNIYTYCAAQVFWSVGYTGAIFTVDIITTDTSSLRDRGLAYAFTSSPYLITAFAGPKAAEGFYARNWRWSYGAFAIILPFVAAPLFIALEYNKRKAIRAGTLVRSASRNVGKPLLEKVWTFVIEFDLPGVILLAGGLALFLIPFNIASSSSSDWRSPHIIAMLVVGLLMIVFFGIYERFLSPKPFASGSLLANRTLIGGCYLSFMYFIAASCWGAYFTSLLQVVFNVSLSEAGYISNTSDVVNSFWLLIVGYVIKRSGRFKWVLYFALPIYTLGEGLLIYFRHPGQSVGFVIMCQIFMSLGGGTMVIAEQVAVLAAASHNEAASAFAILSVFGNAGSAVGGAVSGAIWTHTFPNKLQEYLPAEALPDWETIYESLDTQLSYEVGSATRLAIARAYGEAQQWMVAAGTIFMGLAFISILLIRNVHLDKIEQVKGVLL</sequence>
<dbReference type="FunFam" id="1.20.1250.20:FF:000284">
    <property type="entry name" value="Siderophore iron transporter mirB"/>
    <property type="match status" value="1"/>
</dbReference>
<evidence type="ECO:0000256" key="4">
    <source>
        <dbReference type="ARBA" id="ARBA00022496"/>
    </source>
</evidence>
<evidence type="ECO:0000256" key="5">
    <source>
        <dbReference type="ARBA" id="ARBA00022692"/>
    </source>
</evidence>
<evidence type="ECO:0000256" key="6">
    <source>
        <dbReference type="ARBA" id="ARBA00022989"/>
    </source>
</evidence>
<dbReference type="OrthoDB" id="2241241at2759"/>
<comment type="similarity">
    <text evidence="2">Belongs to the major facilitator superfamily.</text>
</comment>
<keyword evidence="7" id="KW-0408">Iron</keyword>
<dbReference type="GO" id="GO:0005886">
    <property type="term" value="C:plasma membrane"/>
    <property type="evidence" value="ECO:0007669"/>
    <property type="project" value="TreeGrafter"/>
</dbReference>
<organism evidence="11 12">
    <name type="scientific">Jaminaea rosea</name>
    <dbReference type="NCBI Taxonomy" id="1569628"/>
    <lineage>
        <taxon>Eukaryota</taxon>
        <taxon>Fungi</taxon>
        <taxon>Dikarya</taxon>
        <taxon>Basidiomycota</taxon>
        <taxon>Ustilaginomycotina</taxon>
        <taxon>Exobasidiomycetes</taxon>
        <taxon>Microstromatales</taxon>
        <taxon>Microstromatales incertae sedis</taxon>
        <taxon>Jaminaea</taxon>
    </lineage>
</organism>
<feature type="transmembrane region" description="Helical" evidence="10">
    <location>
        <begin position="560"/>
        <end position="579"/>
    </location>
</feature>
<feature type="transmembrane region" description="Helical" evidence="10">
    <location>
        <begin position="485"/>
        <end position="507"/>
    </location>
</feature>
<dbReference type="Gene3D" id="1.20.1250.20">
    <property type="entry name" value="MFS general substrate transporter like domains"/>
    <property type="match status" value="2"/>
</dbReference>
<evidence type="ECO:0000256" key="1">
    <source>
        <dbReference type="ARBA" id="ARBA00004141"/>
    </source>
</evidence>
<dbReference type="Proteomes" id="UP000245884">
    <property type="component" value="Unassembled WGS sequence"/>
</dbReference>
<gene>
    <name evidence="11" type="ORF">BDZ90DRAFT_37108</name>
</gene>
<keyword evidence="4" id="KW-0410">Iron transport</keyword>
<dbReference type="GO" id="GO:0022857">
    <property type="term" value="F:transmembrane transporter activity"/>
    <property type="evidence" value="ECO:0007669"/>
    <property type="project" value="InterPro"/>
</dbReference>
<feature type="transmembrane region" description="Helical" evidence="10">
    <location>
        <begin position="230"/>
        <end position="248"/>
    </location>
</feature>
<feature type="transmembrane region" description="Helical" evidence="10">
    <location>
        <begin position="396"/>
        <end position="414"/>
    </location>
</feature>
<dbReference type="GO" id="GO:0010106">
    <property type="term" value="P:cellular response to iron ion starvation"/>
    <property type="evidence" value="ECO:0007669"/>
    <property type="project" value="UniProtKB-ARBA"/>
</dbReference>
<feature type="transmembrane region" description="Helical" evidence="10">
    <location>
        <begin position="446"/>
        <end position="473"/>
    </location>
</feature>
<keyword evidence="8 10" id="KW-0472">Membrane</keyword>
<dbReference type="EMBL" id="KZ819662">
    <property type="protein sequence ID" value="PWN31156.1"/>
    <property type="molecule type" value="Genomic_DNA"/>
</dbReference>
<evidence type="ECO:0000256" key="9">
    <source>
        <dbReference type="SAM" id="MobiDB-lite"/>
    </source>
</evidence>
<evidence type="ECO:0000256" key="2">
    <source>
        <dbReference type="ARBA" id="ARBA00008335"/>
    </source>
</evidence>
<dbReference type="AlphaFoldDB" id="A0A316V0T5"/>
<dbReference type="PANTHER" id="PTHR23501">
    <property type="entry name" value="MAJOR FACILITATOR SUPERFAMILY"/>
    <property type="match status" value="1"/>
</dbReference>
<proteinExistence type="inferred from homology"/>
<keyword evidence="5 10" id="KW-0812">Transmembrane</keyword>
<dbReference type="RefSeq" id="XP_025365768.1">
    <property type="nucleotide sequence ID" value="XM_025509529.1"/>
</dbReference>
<feature type="transmembrane region" description="Helical" evidence="10">
    <location>
        <begin position="169"/>
        <end position="186"/>
    </location>
</feature>
<dbReference type="PANTHER" id="PTHR23501:SF55">
    <property type="entry name" value="SIDEROPHORE IRON TRANSPORTER, PUTATIVE (AFU_ORTHOLOGUE AFUA_3G03440)-RELATED"/>
    <property type="match status" value="1"/>
</dbReference>
<feature type="transmembrane region" description="Helical" evidence="10">
    <location>
        <begin position="277"/>
        <end position="305"/>
    </location>
</feature>
<feature type="transmembrane region" description="Helical" evidence="10">
    <location>
        <begin position="72"/>
        <end position="89"/>
    </location>
</feature>